<dbReference type="FunFam" id="3.40.50.300:FF:000021">
    <property type="entry name" value="Lon protease homolog"/>
    <property type="match status" value="1"/>
</dbReference>
<comment type="subcellular location">
    <subcellularLocation>
        <location evidence="1 10 11">Cytoplasm</location>
    </subcellularLocation>
</comment>
<dbReference type="CDD" id="cd19500">
    <property type="entry name" value="RecA-like_Lon"/>
    <property type="match status" value="1"/>
</dbReference>
<evidence type="ECO:0000256" key="11">
    <source>
        <dbReference type="PIRNR" id="PIRNR001174"/>
    </source>
</evidence>
<dbReference type="Gene3D" id="1.10.8.60">
    <property type="match status" value="1"/>
</dbReference>
<dbReference type="Pfam" id="PF05362">
    <property type="entry name" value="Lon_C"/>
    <property type="match status" value="1"/>
</dbReference>
<dbReference type="InterPro" id="IPR046336">
    <property type="entry name" value="Lon_prtase_N_sf"/>
</dbReference>
<dbReference type="PROSITE" id="PS51787">
    <property type="entry name" value="LON_N"/>
    <property type="match status" value="1"/>
</dbReference>
<proteinExistence type="evidence at transcript level"/>
<dbReference type="InterPro" id="IPR027065">
    <property type="entry name" value="Lon_Prtase"/>
</dbReference>
<evidence type="ECO:0000256" key="13">
    <source>
        <dbReference type="PIRSR" id="PIRSR001174-2"/>
    </source>
</evidence>
<comment type="induction">
    <text evidence="10">By heat shock.</text>
</comment>
<keyword evidence="2 10" id="KW-0963">Cytoplasm</keyword>
<evidence type="ECO:0000256" key="5">
    <source>
        <dbReference type="ARBA" id="ARBA00022801"/>
    </source>
</evidence>
<dbReference type="InterPro" id="IPR015947">
    <property type="entry name" value="PUA-like_sf"/>
</dbReference>
<keyword evidence="15" id="KW-0175">Coiled coil</keyword>
<comment type="caution">
    <text evidence="19">The sequence shown here is derived from an EMBL/GenBank/DDBJ whole genome shotgun (WGS) entry which is preliminary data.</text>
</comment>
<comment type="catalytic activity">
    <reaction evidence="9 10 11 14">
        <text>Hydrolysis of proteins in presence of ATP.</text>
        <dbReference type="EC" id="3.4.21.53"/>
    </reaction>
</comment>
<dbReference type="Pfam" id="PF22667">
    <property type="entry name" value="Lon_lid"/>
    <property type="match status" value="1"/>
</dbReference>
<dbReference type="Gene3D" id="2.30.130.40">
    <property type="entry name" value="LON domain-like"/>
    <property type="match status" value="1"/>
</dbReference>
<evidence type="ECO:0000256" key="8">
    <source>
        <dbReference type="ARBA" id="ARBA00023016"/>
    </source>
</evidence>
<evidence type="ECO:0000259" key="18">
    <source>
        <dbReference type="PROSITE" id="PS51787"/>
    </source>
</evidence>
<keyword evidence="3 10" id="KW-0645">Protease</keyword>
<dbReference type="GO" id="GO:0004252">
    <property type="term" value="F:serine-type endopeptidase activity"/>
    <property type="evidence" value="ECO:0007669"/>
    <property type="project" value="UniProtKB-UniRule"/>
</dbReference>
<dbReference type="InterPro" id="IPR014721">
    <property type="entry name" value="Ribsml_uS5_D2-typ_fold_subgr"/>
</dbReference>
<dbReference type="PROSITE" id="PS51786">
    <property type="entry name" value="LON_PROTEOLYTIC"/>
    <property type="match status" value="1"/>
</dbReference>
<dbReference type="NCBIfam" id="NF008053">
    <property type="entry name" value="PRK10787.1"/>
    <property type="match status" value="1"/>
</dbReference>
<keyword evidence="5 10" id="KW-0378">Hydrolase</keyword>
<dbReference type="PRINTS" id="PR00830">
    <property type="entry name" value="ENDOLAPTASE"/>
</dbReference>
<dbReference type="InterPro" id="IPR003959">
    <property type="entry name" value="ATPase_AAA_core"/>
</dbReference>
<evidence type="ECO:0000256" key="14">
    <source>
        <dbReference type="PROSITE-ProRule" id="PRU01122"/>
    </source>
</evidence>
<dbReference type="HAMAP" id="MF_01973">
    <property type="entry name" value="lon_bact"/>
    <property type="match status" value="1"/>
</dbReference>
<evidence type="ECO:0000256" key="16">
    <source>
        <dbReference type="SAM" id="MobiDB-lite"/>
    </source>
</evidence>
<accession>A0AAQ1KDN5</accession>
<sequence length="798" mass="88660">MKTLVELPLLPLRDVVVYPHMVIPLFVGREKSIEALEAAMTSDKQILLLAQKNPADDDPGEDGLYRMGTVATVLQLLKLPDGTVKVLVEGEQRGHVERFIDEDAHCRAEVSIIDEAPVGERESEVFIRSLLSQFEQYVQLGKKVPAEVLSSLNSIDEPGRLVDTMAAHMALKIEQKQEILEITELAARVEHVLAMLDAEIDLLQVEKRIRGRVKKQMERSQREYYLNEQMKAIQKELGDIDEGHNEVEELKKRIDAAGLTKEALTKANAELNKLKQMSPMSAEATVVRSYIDWLVNVPWKAESKVRHDLDKAEDILDTDHYGLEEVKERILEYLAVQKRVKKVKGPVLCLVGPPGVGKTSLAESIARATNRKFVRMALGGVRDEAEIRGHRRTYIGSMPGRLIQKMTKVGVRNPLFLLDEIDKMGSDMRGDPASALLEVLDPEQNHNFNDHYLEVDYDLSDVMFLCTANSMNIPAPLLDRMEVIRLPGYTEDEKVNIASKYLVPKQTAANGLKKGELTFDEAAIRDIIRYYTREAGVRSLERQIAKVCRKAVKEGARAKRIEAKVTTETLENYLGVRKFRYGLAEQQDQIGQVTGLAWTQVGGELLTIESAIVPGKGALTKTGSLGDVMAESITAALTVVRSRAKSLGIPADFHEKHDIHIHVPEGATPKDGPSAGIGMCTALVSAITQIPVRADVAMTGEITLRGQVLAIGGLKEKLLAAHRGGIKTVIIPEENVRDLKEIPDNIKADLVIKPVKWIDEVLQIALQYTPEPLPDAAPEMVAKDEKRESDSKERISTH</sequence>
<evidence type="ECO:0000256" key="7">
    <source>
        <dbReference type="ARBA" id="ARBA00022840"/>
    </source>
</evidence>
<dbReference type="FunFam" id="1.20.58.1480:FF:000001">
    <property type="entry name" value="Lon protease"/>
    <property type="match status" value="1"/>
</dbReference>
<dbReference type="SUPFAM" id="SSF88697">
    <property type="entry name" value="PUA domain-like"/>
    <property type="match status" value="1"/>
</dbReference>
<dbReference type="GO" id="GO:0016887">
    <property type="term" value="F:ATP hydrolysis activity"/>
    <property type="evidence" value="ECO:0007669"/>
    <property type="project" value="UniProtKB-UniRule"/>
</dbReference>
<comment type="similarity">
    <text evidence="10 11 14">Belongs to the peptidase S16 family.</text>
</comment>
<dbReference type="AlphaFoldDB" id="A0AAQ1KDN5"/>
<dbReference type="GO" id="GO:0005737">
    <property type="term" value="C:cytoplasm"/>
    <property type="evidence" value="ECO:0007669"/>
    <property type="project" value="UniProtKB-SubCell"/>
</dbReference>
<evidence type="ECO:0000256" key="1">
    <source>
        <dbReference type="ARBA" id="ARBA00004496"/>
    </source>
</evidence>
<feature type="active site" evidence="10 12">
    <location>
        <position position="717"/>
    </location>
</feature>
<dbReference type="PANTHER" id="PTHR10046">
    <property type="entry name" value="ATP DEPENDENT LON PROTEASE FAMILY MEMBER"/>
    <property type="match status" value="1"/>
</dbReference>
<comment type="subunit">
    <text evidence="10 11">Homohexamer. Organized in a ring with a central cavity.</text>
</comment>
<feature type="compositionally biased region" description="Basic and acidic residues" evidence="16">
    <location>
        <begin position="781"/>
        <end position="798"/>
    </location>
</feature>
<protein>
    <recommendedName>
        <fullName evidence="10 11">Lon protease</fullName>
        <ecNumber evidence="10 11">3.4.21.53</ecNumber>
    </recommendedName>
    <alternativeName>
        <fullName evidence="10">ATP-dependent protease La</fullName>
    </alternativeName>
</protein>
<dbReference type="Proteomes" id="UP000183385">
    <property type="component" value="Unassembled WGS sequence"/>
</dbReference>
<dbReference type="EC" id="3.4.21.53" evidence="10 11"/>
<organism evidence="19 20">
    <name type="scientific">Pseudomonas citronellolis</name>
    <dbReference type="NCBI Taxonomy" id="53408"/>
    <lineage>
        <taxon>Bacteria</taxon>
        <taxon>Pseudomonadati</taxon>
        <taxon>Pseudomonadota</taxon>
        <taxon>Gammaproteobacteria</taxon>
        <taxon>Pseudomonadales</taxon>
        <taxon>Pseudomonadaceae</taxon>
        <taxon>Pseudomonas</taxon>
    </lineage>
</organism>
<dbReference type="InterPro" id="IPR008269">
    <property type="entry name" value="Lon_proteolytic"/>
</dbReference>
<name>A0AAQ1KDN5_9PSED</name>
<evidence type="ECO:0000256" key="3">
    <source>
        <dbReference type="ARBA" id="ARBA00022670"/>
    </source>
</evidence>
<dbReference type="GO" id="GO:0004176">
    <property type="term" value="F:ATP-dependent peptidase activity"/>
    <property type="evidence" value="ECO:0007669"/>
    <property type="project" value="UniProtKB-UniRule"/>
</dbReference>
<evidence type="ECO:0000313" key="19">
    <source>
        <dbReference type="EMBL" id="SFC00021.1"/>
    </source>
</evidence>
<dbReference type="InterPro" id="IPR004815">
    <property type="entry name" value="Lon_bac/euk-typ"/>
</dbReference>
<dbReference type="Pfam" id="PF02190">
    <property type="entry name" value="LON_substr_bdg"/>
    <property type="match status" value="1"/>
</dbReference>
<evidence type="ECO:0000259" key="17">
    <source>
        <dbReference type="PROSITE" id="PS51786"/>
    </source>
</evidence>
<feature type="coiled-coil region" evidence="15">
    <location>
        <begin position="233"/>
        <end position="267"/>
    </location>
</feature>
<dbReference type="InterPro" id="IPR027417">
    <property type="entry name" value="P-loop_NTPase"/>
</dbReference>
<dbReference type="FunFam" id="1.20.5.5270:FF:000002">
    <property type="entry name" value="Lon protease homolog"/>
    <property type="match status" value="1"/>
</dbReference>
<dbReference type="GO" id="GO:0043565">
    <property type="term" value="F:sequence-specific DNA binding"/>
    <property type="evidence" value="ECO:0007669"/>
    <property type="project" value="UniProtKB-UniRule"/>
</dbReference>
<evidence type="ECO:0000256" key="6">
    <source>
        <dbReference type="ARBA" id="ARBA00022825"/>
    </source>
</evidence>
<dbReference type="GO" id="GO:0034605">
    <property type="term" value="P:cellular response to heat"/>
    <property type="evidence" value="ECO:0007669"/>
    <property type="project" value="UniProtKB-UniRule"/>
</dbReference>
<dbReference type="Gene3D" id="3.30.230.10">
    <property type="match status" value="1"/>
</dbReference>
<dbReference type="GO" id="GO:0005524">
    <property type="term" value="F:ATP binding"/>
    <property type="evidence" value="ECO:0007669"/>
    <property type="project" value="UniProtKB-UniRule"/>
</dbReference>
<dbReference type="Gene3D" id="1.20.5.5270">
    <property type="match status" value="1"/>
</dbReference>
<dbReference type="EMBL" id="FOLS01000002">
    <property type="protein sequence ID" value="SFC00021.1"/>
    <property type="molecule type" value="Genomic_DNA"/>
</dbReference>
<evidence type="ECO:0000256" key="12">
    <source>
        <dbReference type="PIRSR" id="PIRSR001174-1"/>
    </source>
</evidence>
<keyword evidence="20" id="KW-1185">Reference proteome</keyword>
<evidence type="ECO:0000256" key="15">
    <source>
        <dbReference type="SAM" id="Coils"/>
    </source>
</evidence>
<dbReference type="PIRSF" id="PIRSF001174">
    <property type="entry name" value="Lon_proteas"/>
    <property type="match status" value="1"/>
</dbReference>
<dbReference type="NCBIfam" id="TIGR00763">
    <property type="entry name" value="lon"/>
    <property type="match status" value="1"/>
</dbReference>
<dbReference type="Gene3D" id="1.20.58.1480">
    <property type="match status" value="1"/>
</dbReference>
<dbReference type="InterPro" id="IPR020568">
    <property type="entry name" value="Ribosomal_Su5_D2-typ_SF"/>
</dbReference>
<dbReference type="FunFam" id="2.30.130.40:FF:000001">
    <property type="entry name" value="Lon protease"/>
    <property type="match status" value="1"/>
</dbReference>
<evidence type="ECO:0000313" key="20">
    <source>
        <dbReference type="Proteomes" id="UP000183385"/>
    </source>
</evidence>
<feature type="domain" description="Lon proteolytic" evidence="17">
    <location>
        <begin position="587"/>
        <end position="768"/>
    </location>
</feature>
<reference evidence="19 20" key="1">
    <citation type="submission" date="2016-10" db="EMBL/GenBank/DDBJ databases">
        <authorList>
            <person name="Varghese N."/>
            <person name="Submissions S."/>
        </authorList>
    </citation>
    <scope>NUCLEOTIDE SEQUENCE [LARGE SCALE GENOMIC DNA]</scope>
    <source>
        <strain evidence="19 20">LMG 18378</strain>
    </source>
</reference>
<gene>
    <name evidence="10" type="primary">lon</name>
    <name evidence="19" type="ORF">SAMN05216577_10263</name>
</gene>
<dbReference type="FunFam" id="3.30.230.10:FF:000010">
    <property type="entry name" value="Lon protease"/>
    <property type="match status" value="1"/>
</dbReference>
<feature type="binding site" evidence="10 13">
    <location>
        <begin position="352"/>
        <end position="359"/>
    </location>
    <ligand>
        <name>ATP</name>
        <dbReference type="ChEBI" id="CHEBI:30616"/>
    </ligand>
</feature>
<dbReference type="InterPro" id="IPR054594">
    <property type="entry name" value="Lon_lid"/>
</dbReference>
<keyword evidence="8 10" id="KW-0346">Stress response</keyword>
<dbReference type="Gene3D" id="3.40.50.300">
    <property type="entry name" value="P-loop containing nucleotide triphosphate hydrolases"/>
    <property type="match status" value="1"/>
</dbReference>
<keyword evidence="7 10" id="KW-0067">ATP-binding</keyword>
<dbReference type="SMART" id="SM00464">
    <property type="entry name" value="LON"/>
    <property type="match status" value="1"/>
</dbReference>
<feature type="active site" evidence="10 12">
    <location>
        <position position="674"/>
    </location>
</feature>
<evidence type="ECO:0000256" key="9">
    <source>
        <dbReference type="ARBA" id="ARBA00050665"/>
    </source>
</evidence>
<dbReference type="InterPro" id="IPR027543">
    <property type="entry name" value="Lon_bac"/>
</dbReference>
<feature type="domain" description="Lon N-terminal" evidence="18">
    <location>
        <begin position="7"/>
        <end position="200"/>
    </location>
</feature>
<evidence type="ECO:0000256" key="4">
    <source>
        <dbReference type="ARBA" id="ARBA00022741"/>
    </source>
</evidence>
<feature type="region of interest" description="Disordered" evidence="16">
    <location>
        <begin position="772"/>
        <end position="798"/>
    </location>
</feature>
<keyword evidence="6 10" id="KW-0720">Serine protease</keyword>
<keyword evidence="4 10" id="KW-0547">Nucleotide-binding</keyword>
<dbReference type="RefSeq" id="WP_069866442.1">
    <property type="nucleotide sequence ID" value="NZ_BDGS01000001.1"/>
</dbReference>
<dbReference type="GO" id="GO:0006515">
    <property type="term" value="P:protein quality control for misfolded or incompletely synthesized proteins"/>
    <property type="evidence" value="ECO:0007669"/>
    <property type="project" value="UniProtKB-UniRule"/>
</dbReference>
<evidence type="ECO:0000256" key="2">
    <source>
        <dbReference type="ARBA" id="ARBA00022490"/>
    </source>
</evidence>
<dbReference type="Pfam" id="PF00004">
    <property type="entry name" value="AAA"/>
    <property type="match status" value="1"/>
</dbReference>
<comment type="function">
    <text evidence="10">ATP-dependent serine protease that mediates the selective degradation of mutant and abnormal proteins as well as certain short-lived regulatory proteins. Required for cellular homeostasis and for survival from DNA damage and developmental changes induced by stress. Degrades polypeptides processively to yield small peptide fragments that are 5 to 10 amino acids long. Binds to DNA in a double-stranded, site-specific manner.</text>
</comment>
<dbReference type="SUPFAM" id="SSF54211">
    <property type="entry name" value="Ribosomal protein S5 domain 2-like"/>
    <property type="match status" value="1"/>
</dbReference>
<dbReference type="InterPro" id="IPR003593">
    <property type="entry name" value="AAA+_ATPase"/>
</dbReference>
<dbReference type="SUPFAM" id="SSF52540">
    <property type="entry name" value="P-loop containing nucleoside triphosphate hydrolases"/>
    <property type="match status" value="1"/>
</dbReference>
<evidence type="ECO:0000256" key="10">
    <source>
        <dbReference type="HAMAP-Rule" id="MF_01973"/>
    </source>
</evidence>
<dbReference type="SMART" id="SM00382">
    <property type="entry name" value="AAA"/>
    <property type="match status" value="1"/>
</dbReference>
<dbReference type="InterPro" id="IPR003111">
    <property type="entry name" value="Lon_prtase_N"/>
</dbReference>